<gene>
    <name evidence="2" type="ORF">BO80DRAFT_388638</name>
</gene>
<dbReference type="EMBL" id="KZ824458">
    <property type="protein sequence ID" value="RAK97966.1"/>
    <property type="molecule type" value="Genomic_DNA"/>
</dbReference>
<organism evidence="2 3">
    <name type="scientific">Aspergillus ibericus CBS 121593</name>
    <dbReference type="NCBI Taxonomy" id="1448316"/>
    <lineage>
        <taxon>Eukaryota</taxon>
        <taxon>Fungi</taxon>
        <taxon>Dikarya</taxon>
        <taxon>Ascomycota</taxon>
        <taxon>Pezizomycotina</taxon>
        <taxon>Eurotiomycetes</taxon>
        <taxon>Eurotiomycetidae</taxon>
        <taxon>Eurotiales</taxon>
        <taxon>Aspergillaceae</taxon>
        <taxon>Aspergillus</taxon>
        <taxon>Aspergillus subgen. Circumdati</taxon>
    </lineage>
</organism>
<dbReference type="RefSeq" id="XP_025572294.1">
    <property type="nucleotide sequence ID" value="XM_025717090.1"/>
</dbReference>
<evidence type="ECO:0000256" key="1">
    <source>
        <dbReference type="SAM" id="MobiDB-lite"/>
    </source>
</evidence>
<feature type="non-terminal residue" evidence="2">
    <location>
        <position position="1"/>
    </location>
</feature>
<feature type="compositionally biased region" description="Polar residues" evidence="1">
    <location>
        <begin position="34"/>
        <end position="47"/>
    </location>
</feature>
<dbReference type="AlphaFoldDB" id="A0A395GRC4"/>
<accession>A0A395GRC4</accession>
<sequence>SRQASLLTFGGWRAPWLPRTRTAEKDRWFRNAKSRTPYQSPTDSASAEVSDAVPAHRYSGNHTATATLATSSSRTRITFE</sequence>
<proteinExistence type="predicted"/>
<dbReference type="VEuPathDB" id="FungiDB:BO80DRAFT_388638"/>
<dbReference type="OrthoDB" id="4494687at2759"/>
<feature type="region of interest" description="Disordered" evidence="1">
    <location>
        <begin position="31"/>
        <end position="50"/>
    </location>
</feature>
<evidence type="ECO:0000313" key="2">
    <source>
        <dbReference type="EMBL" id="RAK97966.1"/>
    </source>
</evidence>
<keyword evidence="3" id="KW-1185">Reference proteome</keyword>
<evidence type="ECO:0000313" key="3">
    <source>
        <dbReference type="Proteomes" id="UP000249402"/>
    </source>
</evidence>
<name>A0A395GRC4_9EURO</name>
<feature type="region of interest" description="Disordered" evidence="1">
    <location>
        <begin position="58"/>
        <end position="80"/>
    </location>
</feature>
<dbReference type="GeneID" id="37221955"/>
<feature type="compositionally biased region" description="Low complexity" evidence="1">
    <location>
        <begin position="63"/>
        <end position="80"/>
    </location>
</feature>
<dbReference type="Proteomes" id="UP000249402">
    <property type="component" value="Unassembled WGS sequence"/>
</dbReference>
<protein>
    <submittedName>
        <fullName evidence="2">Uncharacterized protein</fullName>
    </submittedName>
</protein>
<reference evidence="2 3" key="1">
    <citation type="submission" date="2018-02" db="EMBL/GenBank/DDBJ databases">
        <title>The genomes of Aspergillus section Nigri reveals drivers in fungal speciation.</title>
        <authorList>
            <consortium name="DOE Joint Genome Institute"/>
            <person name="Vesth T.C."/>
            <person name="Nybo J."/>
            <person name="Theobald S."/>
            <person name="Brandl J."/>
            <person name="Frisvad J.C."/>
            <person name="Nielsen K.F."/>
            <person name="Lyhne E.K."/>
            <person name="Kogle M.E."/>
            <person name="Kuo A."/>
            <person name="Riley R."/>
            <person name="Clum A."/>
            <person name="Nolan M."/>
            <person name="Lipzen A."/>
            <person name="Salamov A."/>
            <person name="Henrissat B."/>
            <person name="Wiebenga A."/>
            <person name="De vries R.P."/>
            <person name="Grigoriev I.V."/>
            <person name="Mortensen U.H."/>
            <person name="Andersen M.R."/>
            <person name="Baker S.E."/>
        </authorList>
    </citation>
    <scope>NUCLEOTIDE SEQUENCE [LARGE SCALE GENOMIC DNA]</scope>
    <source>
        <strain evidence="2 3">CBS 121593</strain>
    </source>
</reference>